<feature type="non-terminal residue" evidence="13">
    <location>
        <position position="1"/>
    </location>
</feature>
<evidence type="ECO:0000256" key="10">
    <source>
        <dbReference type="ARBA" id="ARBA00030898"/>
    </source>
</evidence>
<keyword evidence="4" id="KW-0227">DNA damage</keyword>
<evidence type="ECO:0000256" key="8">
    <source>
        <dbReference type="ARBA" id="ARBA00023239"/>
    </source>
</evidence>
<dbReference type="GO" id="GO:0016829">
    <property type="term" value="F:lyase activity"/>
    <property type="evidence" value="ECO:0007669"/>
    <property type="project" value="UniProtKB-KW"/>
</dbReference>
<dbReference type="Pfam" id="PF02586">
    <property type="entry name" value="SRAP"/>
    <property type="match status" value="1"/>
</dbReference>
<keyword evidence="14" id="KW-1185">Reference proteome</keyword>
<dbReference type="InterPro" id="IPR036590">
    <property type="entry name" value="SRAP-like"/>
</dbReference>
<keyword evidence="6" id="KW-0190">Covalent protein-DNA linkage</keyword>
<evidence type="ECO:0000256" key="11">
    <source>
        <dbReference type="ARBA" id="ARBA00031130"/>
    </source>
</evidence>
<evidence type="ECO:0000256" key="7">
    <source>
        <dbReference type="ARBA" id="ARBA00023125"/>
    </source>
</evidence>
<dbReference type="InterPro" id="IPR003738">
    <property type="entry name" value="SRAP"/>
</dbReference>
<reference evidence="13" key="1">
    <citation type="submission" date="2023-03" db="EMBL/GenBank/DDBJ databases">
        <authorList>
            <person name="Steffen K."/>
            <person name="Cardenas P."/>
        </authorList>
    </citation>
    <scope>NUCLEOTIDE SEQUENCE</scope>
</reference>
<dbReference type="PANTHER" id="PTHR13604">
    <property type="entry name" value="DC12-RELATED"/>
    <property type="match status" value="1"/>
</dbReference>
<keyword evidence="5" id="KW-0378">Hydrolase</keyword>
<keyword evidence="3" id="KW-0645">Protease</keyword>
<accession>A0AA35VRG2</accession>
<organism evidence="13 14">
    <name type="scientific">Geodia barretti</name>
    <name type="common">Barrett's horny sponge</name>
    <dbReference type="NCBI Taxonomy" id="519541"/>
    <lineage>
        <taxon>Eukaryota</taxon>
        <taxon>Metazoa</taxon>
        <taxon>Porifera</taxon>
        <taxon>Demospongiae</taxon>
        <taxon>Heteroscleromorpha</taxon>
        <taxon>Tetractinellida</taxon>
        <taxon>Astrophorina</taxon>
        <taxon>Geodiidae</taxon>
        <taxon>Geodia</taxon>
    </lineage>
</organism>
<dbReference type="AlphaFoldDB" id="A0AA35VRG2"/>
<dbReference type="GO" id="GO:0008233">
    <property type="term" value="F:peptidase activity"/>
    <property type="evidence" value="ECO:0007669"/>
    <property type="project" value="UniProtKB-KW"/>
</dbReference>
<evidence type="ECO:0000256" key="9">
    <source>
        <dbReference type="ARBA" id="ARBA00030390"/>
    </source>
</evidence>
<dbReference type="SUPFAM" id="SSF143081">
    <property type="entry name" value="BB1717-like"/>
    <property type="match status" value="1"/>
</dbReference>
<evidence type="ECO:0000313" key="14">
    <source>
        <dbReference type="Proteomes" id="UP001174909"/>
    </source>
</evidence>
<evidence type="ECO:0000313" key="13">
    <source>
        <dbReference type="EMBL" id="CAI7989077.1"/>
    </source>
</evidence>
<evidence type="ECO:0000256" key="3">
    <source>
        <dbReference type="ARBA" id="ARBA00022670"/>
    </source>
</evidence>
<evidence type="ECO:0000256" key="5">
    <source>
        <dbReference type="ARBA" id="ARBA00022801"/>
    </source>
</evidence>
<name>A0AA35VRG2_GEOBA</name>
<dbReference type="Proteomes" id="UP001174909">
    <property type="component" value="Unassembled WGS sequence"/>
</dbReference>
<dbReference type="Gene3D" id="3.90.1680.10">
    <property type="entry name" value="SOS response associated peptidase-like"/>
    <property type="match status" value="1"/>
</dbReference>
<evidence type="ECO:0000256" key="2">
    <source>
        <dbReference type="ARBA" id="ARBA00015888"/>
    </source>
</evidence>
<comment type="caution">
    <text evidence="13">The sequence shown here is derived from an EMBL/GenBank/DDBJ whole genome shotgun (WGS) entry which is preliminary data.</text>
</comment>
<sequence length="256" mass="28309">VRPVHADGEAPGPHGPVRHRRAGFRAGAPVQLAPSQDAPVVGVNPKTPDTRSLRLMRWGLVPYHAKDAAKPIINARAETLAQRPAFRGLLPRRRCLVPADGFYEWRREGRFRTPMRFTLKSGQPFAFAGLWDRWLQPDGSPLYSFTIVTTSPNSVLEPVHNRMPVMLLPEDEARWLDPVTTDPAALSQLLKPYPAELMEGYCVSRAVNSPMTDSSSGDVCESSKQKTKKHRAGRSTPYLAAHTLISEAKGPRPLAP</sequence>
<evidence type="ECO:0000256" key="6">
    <source>
        <dbReference type="ARBA" id="ARBA00023124"/>
    </source>
</evidence>
<dbReference type="GO" id="GO:0106300">
    <property type="term" value="P:protein-DNA covalent cross-linking repair"/>
    <property type="evidence" value="ECO:0007669"/>
    <property type="project" value="InterPro"/>
</dbReference>
<protein>
    <recommendedName>
        <fullName evidence="2">Abasic site processing protein HMCES</fullName>
    </recommendedName>
    <alternativeName>
        <fullName evidence="9">Embryonic stem cell-specific 5-hydroxymethylcytosine-binding protein</fullName>
    </alternativeName>
    <alternativeName>
        <fullName evidence="10">Peptidase HMCES</fullName>
    </alternativeName>
    <alternativeName>
        <fullName evidence="11">SRAP domain-containing protein 1</fullName>
    </alternativeName>
</protein>
<evidence type="ECO:0000256" key="4">
    <source>
        <dbReference type="ARBA" id="ARBA00022763"/>
    </source>
</evidence>
<keyword evidence="7" id="KW-0238">DNA-binding</keyword>
<dbReference type="GO" id="GO:0006508">
    <property type="term" value="P:proteolysis"/>
    <property type="evidence" value="ECO:0007669"/>
    <property type="project" value="UniProtKB-KW"/>
</dbReference>
<dbReference type="PANTHER" id="PTHR13604:SF0">
    <property type="entry name" value="ABASIC SITE PROCESSING PROTEIN HMCES"/>
    <property type="match status" value="1"/>
</dbReference>
<dbReference type="GO" id="GO:0003697">
    <property type="term" value="F:single-stranded DNA binding"/>
    <property type="evidence" value="ECO:0007669"/>
    <property type="project" value="InterPro"/>
</dbReference>
<evidence type="ECO:0000256" key="1">
    <source>
        <dbReference type="ARBA" id="ARBA00008136"/>
    </source>
</evidence>
<keyword evidence="8" id="KW-0456">Lyase</keyword>
<feature type="region of interest" description="Disordered" evidence="12">
    <location>
        <begin position="1"/>
        <end position="20"/>
    </location>
</feature>
<dbReference type="EMBL" id="CASHTH010000019">
    <property type="protein sequence ID" value="CAI7989077.1"/>
    <property type="molecule type" value="Genomic_DNA"/>
</dbReference>
<feature type="region of interest" description="Disordered" evidence="12">
    <location>
        <begin position="210"/>
        <end position="256"/>
    </location>
</feature>
<evidence type="ECO:0000256" key="12">
    <source>
        <dbReference type="SAM" id="MobiDB-lite"/>
    </source>
</evidence>
<comment type="similarity">
    <text evidence="1">Belongs to the SOS response-associated peptidase family.</text>
</comment>
<proteinExistence type="inferred from homology"/>
<gene>
    <name evidence="13" type="ORF">GBAR_LOCUS114</name>
</gene>